<reference evidence="2 3" key="1">
    <citation type="journal article" date="2023" name="G3 (Bethesda)">
        <title>A chromosome-length genome assembly and annotation of blackberry (Rubus argutus, cv. 'Hillquist').</title>
        <authorList>
            <person name="Bruna T."/>
            <person name="Aryal R."/>
            <person name="Dudchenko O."/>
            <person name="Sargent D.J."/>
            <person name="Mead D."/>
            <person name="Buti M."/>
            <person name="Cavallini A."/>
            <person name="Hytonen T."/>
            <person name="Andres J."/>
            <person name="Pham M."/>
            <person name="Weisz D."/>
            <person name="Mascagni F."/>
            <person name="Usai G."/>
            <person name="Natali L."/>
            <person name="Bassil N."/>
            <person name="Fernandez G.E."/>
            <person name="Lomsadze A."/>
            <person name="Armour M."/>
            <person name="Olukolu B."/>
            <person name="Poorten T."/>
            <person name="Britton C."/>
            <person name="Davik J."/>
            <person name="Ashrafi H."/>
            <person name="Aiden E.L."/>
            <person name="Borodovsky M."/>
            <person name="Worthington M."/>
        </authorList>
    </citation>
    <scope>NUCLEOTIDE SEQUENCE [LARGE SCALE GENOMIC DNA]</scope>
    <source>
        <strain evidence="2">PI 553951</strain>
    </source>
</reference>
<gene>
    <name evidence="2" type="ORF">M0R45_017477</name>
</gene>
<keyword evidence="1" id="KW-0812">Transmembrane</keyword>
<protein>
    <submittedName>
        <fullName evidence="2">Uncharacterized protein</fullName>
    </submittedName>
</protein>
<evidence type="ECO:0000313" key="2">
    <source>
        <dbReference type="EMBL" id="KAK9940836.1"/>
    </source>
</evidence>
<comment type="caution">
    <text evidence="2">The sequence shown here is derived from an EMBL/GenBank/DDBJ whole genome shotgun (WGS) entry which is preliminary data.</text>
</comment>
<evidence type="ECO:0000313" key="3">
    <source>
        <dbReference type="Proteomes" id="UP001457282"/>
    </source>
</evidence>
<accession>A0AAW1XWI7</accession>
<name>A0AAW1XWI7_RUBAR</name>
<organism evidence="2 3">
    <name type="scientific">Rubus argutus</name>
    <name type="common">Southern blackberry</name>
    <dbReference type="NCBI Taxonomy" id="59490"/>
    <lineage>
        <taxon>Eukaryota</taxon>
        <taxon>Viridiplantae</taxon>
        <taxon>Streptophyta</taxon>
        <taxon>Embryophyta</taxon>
        <taxon>Tracheophyta</taxon>
        <taxon>Spermatophyta</taxon>
        <taxon>Magnoliopsida</taxon>
        <taxon>eudicotyledons</taxon>
        <taxon>Gunneridae</taxon>
        <taxon>Pentapetalae</taxon>
        <taxon>rosids</taxon>
        <taxon>fabids</taxon>
        <taxon>Rosales</taxon>
        <taxon>Rosaceae</taxon>
        <taxon>Rosoideae</taxon>
        <taxon>Rosoideae incertae sedis</taxon>
        <taxon>Rubus</taxon>
    </lineage>
</organism>
<dbReference type="Proteomes" id="UP001457282">
    <property type="component" value="Unassembled WGS sequence"/>
</dbReference>
<dbReference type="AlphaFoldDB" id="A0AAW1XWI7"/>
<keyword evidence="3" id="KW-1185">Reference proteome</keyword>
<feature type="transmembrane region" description="Helical" evidence="1">
    <location>
        <begin position="126"/>
        <end position="143"/>
    </location>
</feature>
<keyword evidence="1" id="KW-0472">Membrane</keyword>
<keyword evidence="1" id="KW-1133">Transmembrane helix</keyword>
<proteinExistence type="predicted"/>
<evidence type="ECO:0000256" key="1">
    <source>
        <dbReference type="SAM" id="Phobius"/>
    </source>
</evidence>
<sequence length="147" mass="15908">MHQCRALDPVRVGTPCSVVSQFGHSQRLTYYTSSVGLILTGRSISDTAYSLPAGTLRHPITHLSISRRPRQVTSAPATMLPQNPVAADICATAISGGVALFFLLLWEQTAKFGVFDQKLNRKLVHISIGLVSCFAGHYSVLATKGHF</sequence>
<feature type="transmembrane region" description="Helical" evidence="1">
    <location>
        <begin position="85"/>
        <end position="106"/>
    </location>
</feature>
<dbReference type="EMBL" id="JBEDUW010000003">
    <property type="protein sequence ID" value="KAK9940836.1"/>
    <property type="molecule type" value="Genomic_DNA"/>
</dbReference>